<feature type="signal peptide" evidence="2">
    <location>
        <begin position="1"/>
        <end position="25"/>
    </location>
</feature>
<keyword evidence="1" id="KW-1133">Transmembrane helix</keyword>
<keyword evidence="4" id="KW-1185">Reference proteome</keyword>
<proteinExistence type="predicted"/>
<feature type="chain" id="PRO_5046938469" evidence="2">
    <location>
        <begin position="26"/>
        <end position="140"/>
    </location>
</feature>
<keyword evidence="1" id="KW-0472">Membrane</keyword>
<evidence type="ECO:0000313" key="3">
    <source>
        <dbReference type="EMBL" id="MCC6071470.1"/>
    </source>
</evidence>
<name>A0ABS8IW42_9BURK</name>
<dbReference type="RefSeq" id="WP_229432381.1">
    <property type="nucleotide sequence ID" value="NZ_JAJHPV010000013.1"/>
</dbReference>
<dbReference type="InterPro" id="IPR032126">
    <property type="entry name" value="LydA_holin"/>
</dbReference>
<dbReference type="EMBL" id="JAJHPV010000013">
    <property type="protein sequence ID" value="MCC6071470.1"/>
    <property type="molecule type" value="Genomic_DNA"/>
</dbReference>
<dbReference type="Proteomes" id="UP001198701">
    <property type="component" value="Unassembled WGS sequence"/>
</dbReference>
<evidence type="ECO:0000313" key="4">
    <source>
        <dbReference type="Proteomes" id="UP001198701"/>
    </source>
</evidence>
<sequence length="140" mass="14814">MLDRMQLKKFIWAWLASFWSASAWAATATFASDLSKIPPAAVAVAIALSFIGGAAATLQKIANPDFVVKNVALEIAKDICGSLVAGLVTYSLCAWQELPLLLQPGCITIAGYGGSRVLERYLAAGIARIDRFSGKPEGTP</sequence>
<gene>
    <name evidence="3" type="ORF">LMJ30_10920</name>
</gene>
<keyword evidence="2" id="KW-0732">Signal</keyword>
<comment type="caution">
    <text evidence="3">The sequence shown here is derived from an EMBL/GenBank/DDBJ whole genome shotgun (WGS) entry which is preliminary data.</text>
</comment>
<reference evidence="3 4" key="1">
    <citation type="submission" date="2021-11" db="EMBL/GenBank/DDBJ databases">
        <authorList>
            <person name="Huq M.A."/>
        </authorList>
    </citation>
    <scope>NUCLEOTIDE SEQUENCE [LARGE SCALE GENOMIC DNA]</scope>
    <source>
        <strain evidence="3 4">MAHUQ-52</strain>
    </source>
</reference>
<keyword evidence="1" id="KW-0812">Transmembrane</keyword>
<feature type="transmembrane region" description="Helical" evidence="1">
    <location>
        <begin position="41"/>
        <end position="58"/>
    </location>
</feature>
<evidence type="ECO:0000256" key="2">
    <source>
        <dbReference type="SAM" id="SignalP"/>
    </source>
</evidence>
<dbReference type="Pfam" id="PF16083">
    <property type="entry name" value="Phage_holin_3_3"/>
    <property type="match status" value="1"/>
</dbReference>
<protein>
    <submittedName>
        <fullName evidence="3">Phage holin family protein</fullName>
    </submittedName>
</protein>
<organism evidence="3 4">
    <name type="scientific">Massilia agrisoli</name>
    <dbReference type="NCBI Taxonomy" id="2892444"/>
    <lineage>
        <taxon>Bacteria</taxon>
        <taxon>Pseudomonadati</taxon>
        <taxon>Pseudomonadota</taxon>
        <taxon>Betaproteobacteria</taxon>
        <taxon>Burkholderiales</taxon>
        <taxon>Oxalobacteraceae</taxon>
        <taxon>Telluria group</taxon>
        <taxon>Massilia</taxon>
    </lineage>
</organism>
<accession>A0ABS8IW42</accession>
<evidence type="ECO:0000256" key="1">
    <source>
        <dbReference type="SAM" id="Phobius"/>
    </source>
</evidence>